<dbReference type="GO" id="GO:0042383">
    <property type="term" value="C:sarcolemma"/>
    <property type="evidence" value="ECO:0007669"/>
    <property type="project" value="TreeGrafter"/>
</dbReference>
<dbReference type="Bgee" id="ENSELUG00000017530">
    <property type="expression patterns" value="Expressed in heart and 15 other cell types or tissues"/>
</dbReference>
<dbReference type="GeneTree" id="ENSGT00940000167106"/>
<feature type="domain" description="IF rod" evidence="5">
    <location>
        <begin position="10"/>
        <end position="315"/>
    </location>
</feature>
<dbReference type="InParanoid" id="A0A3P9AAR6"/>
<dbReference type="Gene3D" id="1.20.5.1160">
    <property type="entry name" value="Vasodilator-stimulated phosphoprotein"/>
    <property type="match status" value="1"/>
</dbReference>
<dbReference type="InterPro" id="IPR039008">
    <property type="entry name" value="IF_rod_dom"/>
</dbReference>
<organism evidence="6 7">
    <name type="scientific">Esox lucius</name>
    <name type="common">Northern pike</name>
    <dbReference type="NCBI Taxonomy" id="8010"/>
    <lineage>
        <taxon>Eukaryota</taxon>
        <taxon>Metazoa</taxon>
        <taxon>Chordata</taxon>
        <taxon>Craniata</taxon>
        <taxon>Vertebrata</taxon>
        <taxon>Euteleostomi</taxon>
        <taxon>Actinopterygii</taxon>
        <taxon>Neopterygii</taxon>
        <taxon>Teleostei</taxon>
        <taxon>Protacanthopterygii</taxon>
        <taxon>Esociformes</taxon>
        <taxon>Esocidae</taxon>
        <taxon>Esox</taxon>
    </lineage>
</organism>
<dbReference type="GO" id="GO:0017166">
    <property type="term" value="F:vinculin binding"/>
    <property type="evidence" value="ECO:0007669"/>
    <property type="project" value="TreeGrafter"/>
</dbReference>
<reference evidence="6" key="4">
    <citation type="submission" date="2025-09" db="UniProtKB">
        <authorList>
            <consortium name="Ensembl"/>
        </authorList>
    </citation>
    <scope>IDENTIFICATION</scope>
</reference>
<evidence type="ECO:0000256" key="1">
    <source>
        <dbReference type="ARBA" id="ARBA00022754"/>
    </source>
</evidence>
<dbReference type="PANTHER" id="PTHR47136">
    <property type="entry name" value="SYNEMIN"/>
    <property type="match status" value="1"/>
</dbReference>
<keyword evidence="2 3" id="KW-0175">Coiled coil</keyword>
<evidence type="ECO:0000256" key="3">
    <source>
        <dbReference type="SAM" id="Coils"/>
    </source>
</evidence>
<reference evidence="7" key="1">
    <citation type="journal article" date="2014" name="PLoS ONE">
        <title>The genome and linkage map of the northern pike (Esox lucius): conserved synteny revealed between the salmonid sister group and the Neoteleostei.</title>
        <authorList>
            <person name="Rondeau E.B."/>
            <person name="Minkley D.R."/>
            <person name="Leong J.S."/>
            <person name="Messmer A.M."/>
            <person name="Jantzen J.R."/>
            <person name="von Schalburg K.R."/>
            <person name="Lemon C."/>
            <person name="Bird N.H."/>
            <person name="Koop B.F."/>
        </authorList>
    </citation>
    <scope>NUCLEOTIDE SEQUENCE</scope>
</reference>
<feature type="compositionally biased region" description="Polar residues" evidence="4">
    <location>
        <begin position="382"/>
        <end position="393"/>
    </location>
</feature>
<dbReference type="GeneID" id="105023473"/>
<dbReference type="GO" id="GO:0045104">
    <property type="term" value="P:intermediate filament cytoskeleton organization"/>
    <property type="evidence" value="ECO:0007669"/>
    <property type="project" value="InterPro"/>
</dbReference>
<reference evidence="6" key="2">
    <citation type="submission" date="2020-02" db="EMBL/GenBank/DDBJ databases">
        <title>Esox lucius (northern pike) genome, fEsoLuc1, primary haplotype.</title>
        <authorList>
            <person name="Myers G."/>
            <person name="Karagic N."/>
            <person name="Meyer A."/>
            <person name="Pippel M."/>
            <person name="Reichard M."/>
            <person name="Winkler S."/>
            <person name="Tracey A."/>
            <person name="Sims Y."/>
            <person name="Howe K."/>
            <person name="Rhie A."/>
            <person name="Formenti G."/>
            <person name="Durbin R."/>
            <person name="Fedrigo O."/>
            <person name="Jarvis E.D."/>
        </authorList>
    </citation>
    <scope>NUCLEOTIDE SEQUENCE [LARGE SCALE GENOMIC DNA]</scope>
</reference>
<dbReference type="Proteomes" id="UP000265140">
    <property type="component" value="Chromosome 19"/>
</dbReference>
<dbReference type="OrthoDB" id="9949055at2759"/>
<evidence type="ECO:0000256" key="2">
    <source>
        <dbReference type="ARBA" id="ARBA00023054"/>
    </source>
</evidence>
<feature type="coiled-coil region" evidence="3">
    <location>
        <begin position="15"/>
        <end position="49"/>
    </location>
</feature>
<dbReference type="PANTHER" id="PTHR47136:SF1">
    <property type="entry name" value="SYNEMIN"/>
    <property type="match status" value="1"/>
</dbReference>
<dbReference type="GO" id="GO:0060053">
    <property type="term" value="C:neurofilament cytoskeleton"/>
    <property type="evidence" value="ECO:0007669"/>
    <property type="project" value="TreeGrafter"/>
</dbReference>
<feature type="compositionally biased region" description="Basic and acidic residues" evidence="4">
    <location>
        <begin position="430"/>
        <end position="459"/>
    </location>
</feature>
<dbReference type="Gene3D" id="1.20.5.170">
    <property type="match status" value="1"/>
</dbReference>
<keyword evidence="1" id="KW-0403">Intermediate filament</keyword>
<dbReference type="AlphaFoldDB" id="A0A3P9AAR6"/>
<dbReference type="SMART" id="SM01391">
    <property type="entry name" value="Filament"/>
    <property type="match status" value="1"/>
</dbReference>
<dbReference type="STRING" id="8010.ENSELUP00000037800"/>
<dbReference type="OMA" id="KMLYASE"/>
<dbReference type="GO" id="GO:0019215">
    <property type="term" value="F:intermediate filament binding"/>
    <property type="evidence" value="ECO:0007669"/>
    <property type="project" value="TreeGrafter"/>
</dbReference>
<dbReference type="GO" id="GO:0031443">
    <property type="term" value="P:fast-twitch skeletal muscle fiber contraction"/>
    <property type="evidence" value="ECO:0007669"/>
    <property type="project" value="TreeGrafter"/>
</dbReference>
<accession>A0A3P9AAR6</accession>
<feature type="region of interest" description="Disordered" evidence="4">
    <location>
        <begin position="334"/>
        <end position="468"/>
    </location>
</feature>
<keyword evidence="7" id="KW-1185">Reference proteome</keyword>
<evidence type="ECO:0000313" key="6">
    <source>
        <dbReference type="Ensembl" id="ENSELUP00000037800.2"/>
    </source>
</evidence>
<feature type="coiled-coil region" evidence="3">
    <location>
        <begin position="111"/>
        <end position="145"/>
    </location>
</feature>
<evidence type="ECO:0000256" key="4">
    <source>
        <dbReference type="SAM" id="MobiDB-lite"/>
    </source>
</evidence>
<feature type="compositionally biased region" description="Low complexity" evidence="4">
    <location>
        <begin position="401"/>
        <end position="424"/>
    </location>
</feature>
<protein>
    <recommendedName>
        <fullName evidence="5">IF rod domain-containing protein</fullName>
    </recommendedName>
</protein>
<dbReference type="Ensembl" id="ENSELUT00000040384.3">
    <property type="protein sequence ID" value="ENSELUP00000037800.2"/>
    <property type="gene ID" value="ENSELUG00000017530.3"/>
</dbReference>
<dbReference type="InterPro" id="IPR030634">
    <property type="entry name" value="SYNM"/>
</dbReference>
<evidence type="ECO:0000313" key="7">
    <source>
        <dbReference type="Proteomes" id="UP000265140"/>
    </source>
</evidence>
<evidence type="ECO:0000259" key="5">
    <source>
        <dbReference type="SMART" id="SM01391"/>
    </source>
</evidence>
<proteinExistence type="predicted"/>
<dbReference type="GO" id="GO:0005200">
    <property type="term" value="F:structural constituent of cytoskeleton"/>
    <property type="evidence" value="ECO:0007669"/>
    <property type="project" value="InterPro"/>
</dbReference>
<gene>
    <name evidence="6" type="primary">SYNM</name>
</gene>
<reference evidence="6" key="3">
    <citation type="submission" date="2025-08" db="UniProtKB">
        <authorList>
            <consortium name="Ensembl"/>
        </authorList>
    </citation>
    <scope>IDENTIFICATION</scope>
</reference>
<dbReference type="RefSeq" id="XP_010891001.2">
    <property type="nucleotide sequence ID" value="XM_010892699.4"/>
</dbReference>
<sequence>MLQFRRSFEAEKYQLQELNNRLGQYLSRTKQLEHENSILISEINKIRQEKAVEWNSKYMNDMRDLRRMVGQLSFEKSRAEMEREKLWQEFQMLQSMCCEEQVICKDIGGELKGSEKELHKAQQTNRALEERLFQLENEYKRIEDSHRQEITNLRNQAYSRPIFTQRYHGPPAVSMEDIQECALSLSEGWMDTFEMYRRKVEDMEESIKADQMRLDDIQREKMHYVSELDQLRQEAEKQAQIQINLEEQLIHMQDNFHCDITQYQVIIEELEREREMLANNMAEKVRDHQELLQVKMDLGMEVAYYRALIEGEHQHHRQSRERVIDITIPPQCYNPRVSMSTRQDKRKHLDVKYMEPTSNLRRPPVPPQYGPTSPSRVIPISVTGSSYNRNQSPAARRDMVSFTKSQSVSSSSSSINIKPVSGSSDQTNLDSERKVVEERSVRIKELSQHSTKDSLDRPRGAAKISSHISSPTADIKTVKIVSPPMMSLSKNTEEAEESTQKTEKQVEVEGKGDVFHIQNVKMHGKEGSPIGTTASDKMVLDSLSMEELMEVMKPVGLDRKVYSSSPDAKVTYHVEKTEQEDGSTKTQIILESKVEEELDMSEDSALEELMSKGVKHMTLEDIKGTATGNMIENLLSLGLHGDEDIQNKSVNVEIIEEPVEGYSDEEIEFVKSEAKFSQPSSMYFQIEELENDPPDSKYHEGSAEVMKTSVTTAYYGRNDGSVKVQEDSRDNESPYYRHHQELQEYFVSTPDENLSEPEESGGIASYGHYGVVDDLSDERYYQDGGLSKDKMFGEAGDRPASESQYLKGDHSLAQESFPESIIEEENIHIVTVSPTVQESVLGYLSKAAADTKEQQGPTLEQLQSTVSENLKEEESALFTRGSSDHPQNLSVDIKKVHLSSDNGTTTVMAQLKSTTTLEDSGLLWAQGEDVSKEQSMTALHFCNPEVGAEGGYNLGTNEMRWVTDRKDLGEESVTEVTETHIKLGPSEKITFQMDVNNGQEQDPPLIHEKRIATVYLDSDQNMF</sequence>
<dbReference type="GO" id="GO:0008307">
    <property type="term" value="F:structural constituent of muscle"/>
    <property type="evidence" value="ECO:0007669"/>
    <property type="project" value="InterPro"/>
</dbReference>
<dbReference type="SUPFAM" id="SSF64593">
    <property type="entry name" value="Intermediate filament protein, coiled coil region"/>
    <property type="match status" value="2"/>
</dbReference>
<name>A0A3P9AAR6_ESOLU</name>
<feature type="coiled-coil region" evidence="3">
    <location>
        <begin position="200"/>
        <end position="287"/>
    </location>
</feature>
<dbReference type="GO" id="GO:0043034">
    <property type="term" value="C:costamere"/>
    <property type="evidence" value="ECO:0007669"/>
    <property type="project" value="TreeGrafter"/>
</dbReference>
<dbReference type="Pfam" id="PF00038">
    <property type="entry name" value="Filament"/>
    <property type="match status" value="1"/>
</dbReference>
<dbReference type="GO" id="GO:0005882">
    <property type="term" value="C:intermediate filament"/>
    <property type="evidence" value="ECO:0007669"/>
    <property type="project" value="UniProtKB-KW"/>
</dbReference>